<dbReference type="InterPro" id="IPR004733">
    <property type="entry name" value="PurM_cligase"/>
</dbReference>
<dbReference type="CDD" id="cd02196">
    <property type="entry name" value="PurM"/>
    <property type="match status" value="1"/>
</dbReference>
<dbReference type="SUPFAM" id="SSF55326">
    <property type="entry name" value="PurM N-terminal domain-like"/>
    <property type="match status" value="1"/>
</dbReference>
<evidence type="ECO:0000256" key="4">
    <source>
        <dbReference type="ARBA" id="ARBA00013047"/>
    </source>
</evidence>
<evidence type="ECO:0000256" key="13">
    <source>
        <dbReference type="ARBA" id="ARBA00033093"/>
    </source>
</evidence>
<comment type="catalytic activity">
    <reaction evidence="14 15">
        <text>2-formamido-N(1)-(5-O-phospho-beta-D-ribosyl)acetamidine + ATP = 5-amino-1-(5-phospho-beta-D-ribosyl)imidazole + ADP + phosphate + H(+)</text>
        <dbReference type="Rhea" id="RHEA:23032"/>
        <dbReference type="ChEBI" id="CHEBI:15378"/>
        <dbReference type="ChEBI" id="CHEBI:30616"/>
        <dbReference type="ChEBI" id="CHEBI:43474"/>
        <dbReference type="ChEBI" id="CHEBI:137981"/>
        <dbReference type="ChEBI" id="CHEBI:147287"/>
        <dbReference type="ChEBI" id="CHEBI:456216"/>
        <dbReference type="EC" id="6.3.3.1"/>
    </reaction>
</comment>
<evidence type="ECO:0000256" key="10">
    <source>
        <dbReference type="ARBA" id="ARBA00022840"/>
    </source>
</evidence>
<evidence type="ECO:0000313" key="19">
    <source>
        <dbReference type="Proteomes" id="UP000269226"/>
    </source>
</evidence>
<dbReference type="RefSeq" id="WP_015694763.1">
    <property type="nucleotide sequence ID" value="NZ_AP018492.1"/>
</dbReference>
<dbReference type="InterPro" id="IPR036676">
    <property type="entry name" value="PurM-like_C_sf"/>
</dbReference>
<evidence type="ECO:0000256" key="7">
    <source>
        <dbReference type="ARBA" id="ARBA00022598"/>
    </source>
</evidence>
<evidence type="ECO:0000256" key="9">
    <source>
        <dbReference type="ARBA" id="ARBA00022755"/>
    </source>
</evidence>
<evidence type="ECO:0000259" key="17">
    <source>
        <dbReference type="Pfam" id="PF02769"/>
    </source>
</evidence>
<dbReference type="GeneID" id="57043166"/>
<dbReference type="FunFam" id="3.90.650.10:FF:000011">
    <property type="entry name" value="Phosphoribosylformylglycinamidine cyclo-ligase"/>
    <property type="match status" value="1"/>
</dbReference>
<evidence type="ECO:0000256" key="3">
    <source>
        <dbReference type="ARBA" id="ARBA00010280"/>
    </source>
</evidence>
<keyword evidence="8 15" id="KW-0547">Nucleotide-binding</keyword>
<dbReference type="GO" id="GO:0005829">
    <property type="term" value="C:cytosol"/>
    <property type="evidence" value="ECO:0007669"/>
    <property type="project" value="TreeGrafter"/>
</dbReference>
<protein>
    <recommendedName>
        <fullName evidence="5 15">Phosphoribosylformylglycinamidine cyclo-ligase</fullName>
        <ecNumber evidence="4 15">6.3.3.1</ecNumber>
    </recommendedName>
    <alternativeName>
        <fullName evidence="12 15">AIR synthase</fullName>
    </alternativeName>
    <alternativeName>
        <fullName evidence="13 15">AIRS</fullName>
    </alternativeName>
    <alternativeName>
        <fullName evidence="11 15">Phosphoribosyl-aminoimidazole synthetase</fullName>
    </alternativeName>
</protein>
<evidence type="ECO:0000256" key="12">
    <source>
        <dbReference type="ARBA" id="ARBA00032931"/>
    </source>
</evidence>
<evidence type="ECO:0000259" key="16">
    <source>
        <dbReference type="Pfam" id="PF00586"/>
    </source>
</evidence>
<gene>
    <name evidence="15" type="primary">purM</name>
    <name evidence="18" type="ORF">DAT561_0608</name>
</gene>
<dbReference type="GO" id="GO:0004641">
    <property type="term" value="F:phosphoribosylformylglycinamidine cyclo-ligase activity"/>
    <property type="evidence" value="ECO:0007669"/>
    <property type="project" value="UniProtKB-UniRule"/>
</dbReference>
<feature type="domain" description="PurM-like C-terminal" evidence="17">
    <location>
        <begin position="173"/>
        <end position="335"/>
    </location>
</feature>
<name>A0A2Z5Y1R3_9ENTE</name>
<dbReference type="GO" id="GO:0005524">
    <property type="term" value="F:ATP binding"/>
    <property type="evidence" value="ECO:0007669"/>
    <property type="project" value="UniProtKB-KW"/>
</dbReference>
<evidence type="ECO:0000256" key="1">
    <source>
        <dbReference type="ARBA" id="ARBA00004496"/>
    </source>
</evidence>
<keyword evidence="9 15" id="KW-0658">Purine biosynthesis</keyword>
<keyword evidence="7 15" id="KW-0436">Ligase</keyword>
<evidence type="ECO:0000256" key="11">
    <source>
        <dbReference type="ARBA" id="ARBA00031908"/>
    </source>
</evidence>
<proteinExistence type="inferred from homology"/>
<reference evidence="18 19" key="1">
    <citation type="submission" date="2018-01" db="EMBL/GenBank/DDBJ databases">
        <title>Whole genome sequence of Melissococcus plutonius DAT561.</title>
        <authorList>
            <person name="Okumura K."/>
            <person name="Takamatsu D."/>
            <person name="Okura M."/>
        </authorList>
    </citation>
    <scope>NUCLEOTIDE SEQUENCE [LARGE SCALE GENOMIC DNA]</scope>
    <source>
        <strain evidence="18 19">DAT561</strain>
    </source>
</reference>
<keyword evidence="10 15" id="KW-0067">ATP-binding</keyword>
<comment type="pathway">
    <text evidence="2 15">Purine metabolism; IMP biosynthesis via de novo pathway; 5-amino-1-(5-phospho-D-ribosyl)imidazole from N(2)-formyl-N(1)-(5-phospho-D-ribosyl)glycinamide: step 2/2.</text>
</comment>
<dbReference type="Gene3D" id="3.30.1330.10">
    <property type="entry name" value="PurM-like, N-terminal domain"/>
    <property type="match status" value="1"/>
</dbReference>
<keyword evidence="6 15" id="KW-0963">Cytoplasm</keyword>
<dbReference type="HAMAP" id="MF_00741">
    <property type="entry name" value="AIRS"/>
    <property type="match status" value="1"/>
</dbReference>
<dbReference type="InterPro" id="IPR016188">
    <property type="entry name" value="PurM-like_N"/>
</dbReference>
<sequence length="349" mass="38234">MKNAYTEAGVDVHAGYEAVDRIKKYMEKTKQPNILQTLGGFGGCFDLSQYNFKEPILVSGTDGVGTKLMIANQMNQHQTIGIDCVAMCVNDILVQGAKPLYFLDYIAIGKNNPAKIEKIVSGIAEGCLQSEMALIGGETAEMPGMYSENDYDLAGFAVGIAEKKQLITGENIKSGDLLIGLPSTGIHSNGYSLVRKIVNSQQFALHQSLSEYTDQSLEKILLTPTKIYVKALMPLIQKELIKGAAHITGGGFIENIPRMLPKEVMAVIHTQSWPLLPIFQCLKQVGSLSEKECYEIFNMGIGMVFAISPNDLTEVQSLLKMLHEPNYLIGEVVIKNKKQQSILIQGATK</sequence>
<dbReference type="InterPro" id="IPR010918">
    <property type="entry name" value="PurM-like_C_dom"/>
</dbReference>
<comment type="subcellular location">
    <subcellularLocation>
        <location evidence="1 15">Cytoplasm</location>
    </subcellularLocation>
</comment>
<dbReference type="Proteomes" id="UP000269226">
    <property type="component" value="Chromosome"/>
</dbReference>
<dbReference type="EMBL" id="AP018492">
    <property type="protein sequence ID" value="BBC60743.1"/>
    <property type="molecule type" value="Genomic_DNA"/>
</dbReference>
<dbReference type="Pfam" id="PF00586">
    <property type="entry name" value="AIRS"/>
    <property type="match status" value="1"/>
</dbReference>
<dbReference type="Gene3D" id="3.90.650.10">
    <property type="entry name" value="PurM-like C-terminal domain"/>
    <property type="match status" value="1"/>
</dbReference>
<dbReference type="GO" id="GO:0006189">
    <property type="term" value="P:'de novo' IMP biosynthetic process"/>
    <property type="evidence" value="ECO:0007669"/>
    <property type="project" value="UniProtKB-UniRule"/>
</dbReference>
<evidence type="ECO:0000256" key="5">
    <source>
        <dbReference type="ARBA" id="ARBA00020367"/>
    </source>
</evidence>
<evidence type="ECO:0000256" key="8">
    <source>
        <dbReference type="ARBA" id="ARBA00022741"/>
    </source>
</evidence>
<dbReference type="InterPro" id="IPR036921">
    <property type="entry name" value="PurM-like_N_sf"/>
</dbReference>
<accession>A0A2Z5Y1R3</accession>
<dbReference type="NCBIfam" id="TIGR00878">
    <property type="entry name" value="purM"/>
    <property type="match status" value="1"/>
</dbReference>
<evidence type="ECO:0000256" key="15">
    <source>
        <dbReference type="HAMAP-Rule" id="MF_00741"/>
    </source>
</evidence>
<evidence type="ECO:0000313" key="18">
    <source>
        <dbReference type="EMBL" id="BBC60743.1"/>
    </source>
</evidence>
<comment type="similarity">
    <text evidence="3 15">Belongs to the AIR synthase family.</text>
</comment>
<dbReference type="AlphaFoldDB" id="A0A2Z5Y1R3"/>
<dbReference type="PANTHER" id="PTHR10520">
    <property type="entry name" value="TRIFUNCTIONAL PURINE BIOSYNTHETIC PROTEIN ADENOSINE-3-RELATED"/>
    <property type="match status" value="1"/>
</dbReference>
<dbReference type="GO" id="GO:0046084">
    <property type="term" value="P:adenine biosynthetic process"/>
    <property type="evidence" value="ECO:0007669"/>
    <property type="project" value="TreeGrafter"/>
</dbReference>
<dbReference type="FunFam" id="3.30.1330.10:FF:000001">
    <property type="entry name" value="Phosphoribosylformylglycinamidine cyclo-ligase"/>
    <property type="match status" value="1"/>
</dbReference>
<dbReference type="PANTHER" id="PTHR10520:SF12">
    <property type="entry name" value="TRIFUNCTIONAL PURINE BIOSYNTHETIC PROTEIN ADENOSINE-3"/>
    <property type="match status" value="1"/>
</dbReference>
<organism evidence="18 19">
    <name type="scientific">Melissococcus plutonius</name>
    <dbReference type="NCBI Taxonomy" id="33970"/>
    <lineage>
        <taxon>Bacteria</taxon>
        <taxon>Bacillati</taxon>
        <taxon>Bacillota</taxon>
        <taxon>Bacilli</taxon>
        <taxon>Lactobacillales</taxon>
        <taxon>Enterococcaceae</taxon>
        <taxon>Melissococcus</taxon>
    </lineage>
</organism>
<feature type="domain" description="PurM-like N-terminal" evidence="16">
    <location>
        <begin position="57"/>
        <end position="161"/>
    </location>
</feature>
<dbReference type="UniPathway" id="UPA00074">
    <property type="reaction ID" value="UER00129"/>
</dbReference>
<dbReference type="Pfam" id="PF02769">
    <property type="entry name" value="AIRS_C"/>
    <property type="match status" value="1"/>
</dbReference>
<dbReference type="GO" id="GO:0004637">
    <property type="term" value="F:phosphoribosylamine-glycine ligase activity"/>
    <property type="evidence" value="ECO:0007669"/>
    <property type="project" value="TreeGrafter"/>
</dbReference>
<evidence type="ECO:0000256" key="14">
    <source>
        <dbReference type="ARBA" id="ARBA00049057"/>
    </source>
</evidence>
<dbReference type="EC" id="6.3.3.1" evidence="4 15"/>
<evidence type="ECO:0000256" key="2">
    <source>
        <dbReference type="ARBA" id="ARBA00004686"/>
    </source>
</evidence>
<dbReference type="SUPFAM" id="SSF56042">
    <property type="entry name" value="PurM C-terminal domain-like"/>
    <property type="match status" value="1"/>
</dbReference>
<evidence type="ECO:0000256" key="6">
    <source>
        <dbReference type="ARBA" id="ARBA00022490"/>
    </source>
</evidence>